<dbReference type="GO" id="GO:0003676">
    <property type="term" value="F:nucleic acid binding"/>
    <property type="evidence" value="ECO:0007669"/>
    <property type="project" value="InterPro"/>
</dbReference>
<proteinExistence type="predicted"/>
<organism evidence="1">
    <name type="scientific">Aphanomyces astaci</name>
    <name type="common">Crayfish plague agent</name>
    <dbReference type="NCBI Taxonomy" id="112090"/>
    <lineage>
        <taxon>Eukaryota</taxon>
        <taxon>Sar</taxon>
        <taxon>Stramenopiles</taxon>
        <taxon>Oomycota</taxon>
        <taxon>Saprolegniomycetes</taxon>
        <taxon>Saprolegniales</taxon>
        <taxon>Verrucalvaceae</taxon>
        <taxon>Aphanomyces</taxon>
    </lineage>
</organism>
<dbReference type="GeneID" id="20813380"/>
<dbReference type="InterPro" id="IPR036397">
    <property type="entry name" value="RNaseH_sf"/>
</dbReference>
<dbReference type="OrthoDB" id="166347at2759"/>
<sequence length="125" mass="14078">MRTSSNDSHFAARCAPSALANNHVQAVASEAGLPETLEFKGMWDIVHLNEKWFNADKDRRKVYVVKGQSVRNRVCKSKRFIPKVMFLAAVARSDLITSVEFDGKIGMWPCVKYLPARATAPPELW</sequence>
<dbReference type="RefSeq" id="XP_009836586.1">
    <property type="nucleotide sequence ID" value="XM_009838284.1"/>
</dbReference>
<name>W4G586_APHAT</name>
<dbReference type="PANTHER" id="PTHR47169">
    <property type="entry name" value="OS01G0541250 PROTEIN"/>
    <property type="match status" value="1"/>
</dbReference>
<dbReference type="VEuPathDB" id="FungiDB:H257_11384"/>
<dbReference type="PANTHER" id="PTHR47169:SF2">
    <property type="entry name" value="OS01G0541250 PROTEIN"/>
    <property type="match status" value="1"/>
</dbReference>
<evidence type="ECO:0000313" key="1">
    <source>
        <dbReference type="EMBL" id="ETV74073.1"/>
    </source>
</evidence>
<dbReference type="AlphaFoldDB" id="W4G586"/>
<accession>W4G586</accession>
<protein>
    <submittedName>
        <fullName evidence="1">Uncharacterized protein</fullName>
    </submittedName>
</protein>
<dbReference type="Gene3D" id="3.30.420.10">
    <property type="entry name" value="Ribonuclease H-like superfamily/Ribonuclease H"/>
    <property type="match status" value="1"/>
</dbReference>
<dbReference type="EMBL" id="KI913146">
    <property type="protein sequence ID" value="ETV74073.1"/>
    <property type="molecule type" value="Genomic_DNA"/>
</dbReference>
<gene>
    <name evidence="1" type="ORF">H257_11384</name>
</gene>
<reference evidence="1" key="1">
    <citation type="submission" date="2013-12" db="EMBL/GenBank/DDBJ databases">
        <title>The Genome Sequence of Aphanomyces astaci APO3.</title>
        <authorList>
            <consortium name="The Broad Institute Genomics Platform"/>
            <person name="Russ C."/>
            <person name="Tyler B."/>
            <person name="van West P."/>
            <person name="Dieguez-Uribeondo J."/>
            <person name="Young S.K."/>
            <person name="Zeng Q."/>
            <person name="Gargeya S."/>
            <person name="Fitzgerald M."/>
            <person name="Abouelleil A."/>
            <person name="Alvarado L."/>
            <person name="Chapman S.B."/>
            <person name="Gainer-Dewar J."/>
            <person name="Goldberg J."/>
            <person name="Griggs A."/>
            <person name="Gujja S."/>
            <person name="Hansen M."/>
            <person name="Howarth C."/>
            <person name="Imamovic A."/>
            <person name="Ireland A."/>
            <person name="Larimer J."/>
            <person name="McCowan C."/>
            <person name="Murphy C."/>
            <person name="Pearson M."/>
            <person name="Poon T.W."/>
            <person name="Priest M."/>
            <person name="Roberts A."/>
            <person name="Saif S."/>
            <person name="Shea T."/>
            <person name="Sykes S."/>
            <person name="Wortman J."/>
            <person name="Nusbaum C."/>
            <person name="Birren B."/>
        </authorList>
    </citation>
    <scope>NUCLEOTIDE SEQUENCE [LARGE SCALE GENOMIC DNA]</scope>
    <source>
        <strain evidence="1">APO3</strain>
    </source>
</reference>